<keyword evidence="3" id="KW-0472">Membrane</keyword>
<feature type="transmembrane region" description="Helical" evidence="3">
    <location>
        <begin position="44"/>
        <end position="62"/>
    </location>
</feature>
<dbReference type="PANTHER" id="PTHR15231:SF1">
    <property type="entry name" value="PHOSPHATIDYLINOSITOL N-ACETYLGLUCOSAMINYLTRANSFERASE SUBUNIT H"/>
    <property type="match status" value="1"/>
</dbReference>
<evidence type="ECO:0000256" key="2">
    <source>
        <dbReference type="ARBA" id="ARBA00009610"/>
    </source>
</evidence>
<gene>
    <name evidence="5" type="ORF">K443DRAFT_128193</name>
</gene>
<dbReference type="InterPro" id="IPR019328">
    <property type="entry name" value="PIGH-H_dom"/>
</dbReference>
<dbReference type="GO" id="GO:0000506">
    <property type="term" value="C:glycosylphosphatidylinositol-N-acetylglucosaminyltransferase (GPI-GnT) complex"/>
    <property type="evidence" value="ECO:0007669"/>
    <property type="project" value="InterPro"/>
</dbReference>
<dbReference type="EMBL" id="KN838541">
    <property type="protein sequence ID" value="KIK08736.1"/>
    <property type="molecule type" value="Genomic_DNA"/>
</dbReference>
<dbReference type="OrthoDB" id="6256716at2759"/>
<dbReference type="InterPro" id="IPR044215">
    <property type="entry name" value="PIG-H"/>
</dbReference>
<feature type="transmembrane region" description="Helical" evidence="3">
    <location>
        <begin position="68"/>
        <end position="88"/>
    </location>
</feature>
<evidence type="ECO:0000256" key="1">
    <source>
        <dbReference type="ARBA" id="ARBA00004687"/>
    </source>
</evidence>
<dbReference type="Pfam" id="PF10181">
    <property type="entry name" value="PIG-H"/>
    <property type="match status" value="1"/>
</dbReference>
<keyword evidence="3" id="KW-1133">Transmembrane helix</keyword>
<comment type="pathway">
    <text evidence="1">Glycolipid biosynthesis; glycosylphosphatidylinositol-anchor biosynthesis.</text>
</comment>
<evidence type="ECO:0000259" key="4">
    <source>
        <dbReference type="Pfam" id="PF10181"/>
    </source>
</evidence>
<organism evidence="5 6">
    <name type="scientific">Laccaria amethystina LaAM-08-1</name>
    <dbReference type="NCBI Taxonomy" id="1095629"/>
    <lineage>
        <taxon>Eukaryota</taxon>
        <taxon>Fungi</taxon>
        <taxon>Dikarya</taxon>
        <taxon>Basidiomycota</taxon>
        <taxon>Agaricomycotina</taxon>
        <taxon>Agaricomycetes</taxon>
        <taxon>Agaricomycetidae</taxon>
        <taxon>Agaricales</taxon>
        <taxon>Agaricineae</taxon>
        <taxon>Hydnangiaceae</taxon>
        <taxon>Laccaria</taxon>
    </lineage>
</organism>
<dbReference type="HOGENOM" id="CLU_114240_0_0_1"/>
<reference evidence="6" key="2">
    <citation type="submission" date="2015-01" db="EMBL/GenBank/DDBJ databases">
        <title>Evolutionary Origins and Diversification of the Mycorrhizal Mutualists.</title>
        <authorList>
            <consortium name="DOE Joint Genome Institute"/>
            <consortium name="Mycorrhizal Genomics Consortium"/>
            <person name="Kohler A."/>
            <person name="Kuo A."/>
            <person name="Nagy L.G."/>
            <person name="Floudas D."/>
            <person name="Copeland A."/>
            <person name="Barry K.W."/>
            <person name="Cichocki N."/>
            <person name="Veneault-Fourrey C."/>
            <person name="LaButti K."/>
            <person name="Lindquist E.A."/>
            <person name="Lipzen A."/>
            <person name="Lundell T."/>
            <person name="Morin E."/>
            <person name="Murat C."/>
            <person name="Riley R."/>
            <person name="Ohm R."/>
            <person name="Sun H."/>
            <person name="Tunlid A."/>
            <person name="Henrissat B."/>
            <person name="Grigoriev I.V."/>
            <person name="Hibbett D.S."/>
            <person name="Martin F."/>
        </authorList>
    </citation>
    <scope>NUCLEOTIDE SEQUENCE [LARGE SCALE GENOMIC DNA]</scope>
    <source>
        <strain evidence="6">LaAM-08-1</strain>
    </source>
</reference>
<evidence type="ECO:0000313" key="5">
    <source>
        <dbReference type="EMBL" id="KIK08736.1"/>
    </source>
</evidence>
<dbReference type="UniPathway" id="UPA00196"/>
<keyword evidence="6" id="KW-1185">Reference proteome</keyword>
<proteinExistence type="inferred from homology"/>
<evidence type="ECO:0000256" key="3">
    <source>
        <dbReference type="SAM" id="Phobius"/>
    </source>
</evidence>
<dbReference type="STRING" id="1095629.A0A0C9XUP5"/>
<comment type="similarity">
    <text evidence="2">Belongs to the PIGH family.</text>
</comment>
<feature type="domain" description="Phosphatidylinositol N-acetylglucosaminyltransferase subunit H conserved" evidence="4">
    <location>
        <begin position="90"/>
        <end position="159"/>
    </location>
</feature>
<keyword evidence="3" id="KW-0812">Transmembrane</keyword>
<protein>
    <recommendedName>
        <fullName evidence="4">Phosphatidylinositol N-acetylglucosaminyltransferase subunit H conserved domain-containing protein</fullName>
    </recommendedName>
</protein>
<sequence>MARVRPIPDTHPQFSVLDLPGYREYRVENWHLARDGSGRIIRGTSYPLWLSILSLCMSIAWLKTTAWLLATSLLAITLVGINSLPILYESVVVIPSQGIQFETHQGLKSRSLISSRRFIPFASLEDVVINEALHRWNVRFYLVAIRQVGAHGHRLEVAFENLLPHHPILRQVYYGIQELSPYVAR</sequence>
<name>A0A0C9XUP5_9AGAR</name>
<evidence type="ECO:0000313" key="6">
    <source>
        <dbReference type="Proteomes" id="UP000054477"/>
    </source>
</evidence>
<reference evidence="5 6" key="1">
    <citation type="submission" date="2014-04" db="EMBL/GenBank/DDBJ databases">
        <authorList>
            <consortium name="DOE Joint Genome Institute"/>
            <person name="Kuo A."/>
            <person name="Kohler A."/>
            <person name="Nagy L.G."/>
            <person name="Floudas D."/>
            <person name="Copeland A."/>
            <person name="Barry K.W."/>
            <person name="Cichocki N."/>
            <person name="Veneault-Fourrey C."/>
            <person name="LaButti K."/>
            <person name="Lindquist E.A."/>
            <person name="Lipzen A."/>
            <person name="Lundell T."/>
            <person name="Morin E."/>
            <person name="Murat C."/>
            <person name="Sun H."/>
            <person name="Tunlid A."/>
            <person name="Henrissat B."/>
            <person name="Grigoriev I.V."/>
            <person name="Hibbett D.S."/>
            <person name="Martin F."/>
            <person name="Nordberg H.P."/>
            <person name="Cantor M.N."/>
            <person name="Hua S.X."/>
        </authorList>
    </citation>
    <scope>NUCLEOTIDE SEQUENCE [LARGE SCALE GENOMIC DNA]</scope>
    <source>
        <strain evidence="5 6">LaAM-08-1</strain>
    </source>
</reference>
<dbReference type="Proteomes" id="UP000054477">
    <property type="component" value="Unassembled WGS sequence"/>
</dbReference>
<dbReference type="PANTHER" id="PTHR15231">
    <property type="entry name" value="PHOSPHATIDYLINOSITOL N-ACETYLGLUCOSAMINYLTRANSFERASE SUBUNIT H"/>
    <property type="match status" value="1"/>
</dbReference>
<accession>A0A0C9XUP5</accession>
<dbReference type="GO" id="GO:0006506">
    <property type="term" value="P:GPI anchor biosynthetic process"/>
    <property type="evidence" value="ECO:0007669"/>
    <property type="project" value="UniProtKB-UniPathway"/>
</dbReference>
<dbReference type="AlphaFoldDB" id="A0A0C9XUP5"/>